<dbReference type="STRING" id="6669.E9HJK3"/>
<dbReference type="PANTHER" id="PTHR13275:SF4">
    <property type="entry name" value="VACUOLAR PROTEIN SORTING-ASSOCIATED PROTEIN 72 HOMOLOG"/>
    <property type="match status" value="1"/>
</dbReference>
<feature type="region of interest" description="Disordered" evidence="2">
    <location>
        <begin position="585"/>
        <end position="604"/>
    </location>
</feature>
<gene>
    <name evidence="3" type="ORF">DAPPUDRAFT_114875</name>
</gene>
<feature type="region of interest" description="Disordered" evidence="2">
    <location>
        <begin position="141"/>
        <end position="172"/>
    </location>
</feature>
<evidence type="ECO:0000256" key="1">
    <source>
        <dbReference type="SAM" id="Coils"/>
    </source>
</evidence>
<evidence type="ECO:0000313" key="3">
    <source>
        <dbReference type="EMBL" id="EFX68118.1"/>
    </source>
</evidence>
<keyword evidence="1" id="KW-0175">Coiled coil</keyword>
<feature type="compositionally biased region" description="Acidic residues" evidence="2">
    <location>
        <begin position="159"/>
        <end position="172"/>
    </location>
</feature>
<organism evidence="3 4">
    <name type="scientific">Daphnia pulex</name>
    <name type="common">Water flea</name>
    <dbReference type="NCBI Taxonomy" id="6669"/>
    <lineage>
        <taxon>Eukaryota</taxon>
        <taxon>Metazoa</taxon>
        <taxon>Ecdysozoa</taxon>
        <taxon>Arthropoda</taxon>
        <taxon>Crustacea</taxon>
        <taxon>Branchiopoda</taxon>
        <taxon>Diplostraca</taxon>
        <taxon>Cladocera</taxon>
        <taxon>Anomopoda</taxon>
        <taxon>Daphniidae</taxon>
        <taxon>Daphnia</taxon>
    </lineage>
</organism>
<dbReference type="HOGENOM" id="CLU_406124_0_0_1"/>
<dbReference type="Proteomes" id="UP000000305">
    <property type="component" value="Unassembled WGS sequence"/>
</dbReference>
<dbReference type="InParanoid" id="E9HJK3"/>
<feature type="region of interest" description="Disordered" evidence="2">
    <location>
        <begin position="24"/>
        <end position="53"/>
    </location>
</feature>
<dbReference type="GO" id="GO:0005634">
    <property type="term" value="C:nucleus"/>
    <property type="evidence" value="ECO:0000318"/>
    <property type="project" value="GO_Central"/>
</dbReference>
<feature type="region of interest" description="Disordered" evidence="2">
    <location>
        <begin position="655"/>
        <end position="677"/>
    </location>
</feature>
<proteinExistence type="predicted"/>
<evidence type="ECO:0000256" key="2">
    <source>
        <dbReference type="SAM" id="MobiDB-lite"/>
    </source>
</evidence>
<sequence length="677" mass="77895">MKLFDSICNNKWFVETSIINGKGTAADGQHGQDGQRSQQSEKKTAVSKKAMTRVNADWKKEESTAASLAYLERSIRSDAASLQSAEAAANRHEELSKVSAENEKRVRAAAEEEEANKRKLKHAKELEERIKKEFQKAKKMCTAQSMQSQRTNRIADQLEPNESETKEESEEFDSIITDSTIQTMQITSSDEWDSLEGVPLLDALIDKFSDDAEKSQTLSMLTQSLVLQIRHQHLWIEVTTIVRRHIDCVDDFIQSLKYINQDIELAQLFVFNKEEQRLNDLQRAVQDKTLRFNLFNDDVDKKKSTLATIYYFQQLDWTYDELVTLLKPLETGRNSRALTTNTSSNQAKETTVNQFIHEKLAVRHVKDLLSSKIRAISIEQLDKLVFLLYNVKTDVKDLDDIRSRVITLLEKDKFEEKDSFKSALLLIEVAFEQFYWNREWNEILKMLVRFREKIQRQSTVQSIEWIKKREIDIIGSFKDQGEKSDKDSFVEFVERLLEVEPKKVDVDSMRPQLQRALNFLLHNRIVSFTAAETNLSVKTRPICEQNIYSTGKSVTFCAGQTATLKSIGFGRNFVKIGRKTVSTRTWLPNQPKHPTNGRAPEQDQKMKSISTLMPDVELLILSQVELDGSDPARTSYIVTQLEDWRETINLIGKNRTSAENPKDDICKSLSKSRGAKR</sequence>
<dbReference type="AlphaFoldDB" id="E9HJK3"/>
<feature type="compositionally biased region" description="Polar residues" evidence="2">
    <location>
        <begin position="142"/>
        <end position="154"/>
    </location>
</feature>
<reference evidence="3 4" key="1">
    <citation type="journal article" date="2011" name="Science">
        <title>The ecoresponsive genome of Daphnia pulex.</title>
        <authorList>
            <person name="Colbourne J.K."/>
            <person name="Pfrender M.E."/>
            <person name="Gilbert D."/>
            <person name="Thomas W.K."/>
            <person name="Tucker A."/>
            <person name="Oakley T.H."/>
            <person name="Tokishita S."/>
            <person name="Aerts A."/>
            <person name="Arnold G.J."/>
            <person name="Basu M.K."/>
            <person name="Bauer D.J."/>
            <person name="Caceres C.E."/>
            <person name="Carmel L."/>
            <person name="Casola C."/>
            <person name="Choi J.H."/>
            <person name="Detter J.C."/>
            <person name="Dong Q."/>
            <person name="Dusheyko S."/>
            <person name="Eads B.D."/>
            <person name="Frohlich T."/>
            <person name="Geiler-Samerotte K.A."/>
            <person name="Gerlach D."/>
            <person name="Hatcher P."/>
            <person name="Jogdeo S."/>
            <person name="Krijgsveld J."/>
            <person name="Kriventseva E.V."/>
            <person name="Kultz D."/>
            <person name="Laforsch C."/>
            <person name="Lindquist E."/>
            <person name="Lopez J."/>
            <person name="Manak J.R."/>
            <person name="Muller J."/>
            <person name="Pangilinan J."/>
            <person name="Patwardhan R.P."/>
            <person name="Pitluck S."/>
            <person name="Pritham E.J."/>
            <person name="Rechtsteiner A."/>
            <person name="Rho M."/>
            <person name="Rogozin I.B."/>
            <person name="Sakarya O."/>
            <person name="Salamov A."/>
            <person name="Schaack S."/>
            <person name="Shapiro H."/>
            <person name="Shiga Y."/>
            <person name="Skalitzky C."/>
            <person name="Smith Z."/>
            <person name="Souvorov A."/>
            <person name="Sung W."/>
            <person name="Tang Z."/>
            <person name="Tsuchiya D."/>
            <person name="Tu H."/>
            <person name="Vos H."/>
            <person name="Wang M."/>
            <person name="Wolf Y.I."/>
            <person name="Yamagata H."/>
            <person name="Yamada T."/>
            <person name="Ye Y."/>
            <person name="Shaw J.R."/>
            <person name="Andrews J."/>
            <person name="Crease T.J."/>
            <person name="Tang H."/>
            <person name="Lucas S.M."/>
            <person name="Robertson H.M."/>
            <person name="Bork P."/>
            <person name="Koonin E.V."/>
            <person name="Zdobnov E.M."/>
            <person name="Grigoriev I.V."/>
            <person name="Lynch M."/>
            <person name="Boore J.L."/>
        </authorList>
    </citation>
    <scope>NUCLEOTIDE SEQUENCE [LARGE SCALE GENOMIC DNA]</scope>
</reference>
<name>E9HJK3_DAPPU</name>
<keyword evidence="4" id="KW-1185">Reference proteome</keyword>
<accession>E9HJK3</accession>
<dbReference type="KEGG" id="dpx:DAPPUDRAFT_114875"/>
<dbReference type="PANTHER" id="PTHR13275">
    <property type="entry name" value="YL-1 PROTEIN TRANSCRIPTION FACTOR-LIKE 1"/>
    <property type="match status" value="1"/>
</dbReference>
<evidence type="ECO:0000313" key="4">
    <source>
        <dbReference type="Proteomes" id="UP000000305"/>
    </source>
</evidence>
<protein>
    <submittedName>
        <fullName evidence="3">Uncharacterized protein</fullName>
    </submittedName>
</protein>
<feature type="coiled-coil region" evidence="1">
    <location>
        <begin position="103"/>
        <end position="140"/>
    </location>
</feature>
<dbReference type="EMBL" id="GL732662">
    <property type="protein sequence ID" value="EFX68118.1"/>
    <property type="molecule type" value="Genomic_DNA"/>
</dbReference>